<reference evidence="5 6" key="1">
    <citation type="submission" date="2018-05" db="EMBL/GenBank/DDBJ databases">
        <title>Paenibacillus flagellatus sp. nov., isolated from selenium mineral soil.</title>
        <authorList>
            <person name="Dai X."/>
        </authorList>
    </citation>
    <scope>NUCLEOTIDE SEQUENCE [LARGE SCALE GENOMIC DNA]</scope>
    <source>
        <strain evidence="5 6">DXL2</strain>
    </source>
</reference>
<keyword evidence="1" id="KW-0805">Transcription regulation</keyword>
<organism evidence="5 6">
    <name type="scientific">Paenibacillus flagellatus</name>
    <dbReference type="NCBI Taxonomy" id="2211139"/>
    <lineage>
        <taxon>Bacteria</taxon>
        <taxon>Bacillati</taxon>
        <taxon>Bacillota</taxon>
        <taxon>Bacilli</taxon>
        <taxon>Bacillales</taxon>
        <taxon>Paenibacillaceae</taxon>
        <taxon>Paenibacillus</taxon>
    </lineage>
</organism>
<evidence type="ECO:0000313" key="5">
    <source>
        <dbReference type="EMBL" id="PYI51967.1"/>
    </source>
</evidence>
<dbReference type="InterPro" id="IPR009057">
    <property type="entry name" value="Homeodomain-like_sf"/>
</dbReference>
<dbReference type="Proteomes" id="UP000247476">
    <property type="component" value="Unassembled WGS sequence"/>
</dbReference>
<dbReference type="CDD" id="cd02208">
    <property type="entry name" value="cupin_RmlC-like"/>
    <property type="match status" value="1"/>
</dbReference>
<dbReference type="InterPro" id="IPR037923">
    <property type="entry name" value="HTH-like"/>
</dbReference>
<dbReference type="EMBL" id="QJVJ01000011">
    <property type="protein sequence ID" value="PYI51967.1"/>
    <property type="molecule type" value="Genomic_DNA"/>
</dbReference>
<evidence type="ECO:0000313" key="6">
    <source>
        <dbReference type="Proteomes" id="UP000247476"/>
    </source>
</evidence>
<dbReference type="InterPro" id="IPR018060">
    <property type="entry name" value="HTH_AraC"/>
</dbReference>
<sequence length="291" mass="32746">MELLKLRTNLQDSFGDDVPVSVYTVGTEHQSSISRLKGFSANQLFVTFSGTGLFRTLDRDKDISDTVGPNTLLYIPAGLPHQYWPQGEAPWSVGYVTFVENRPGFLAGWGFGDSPIRLPLARTDRLHELLGRIWRRSGPDDFDPWGSTELLLAFCVEAKKQAALGRTAATDEAPFRTVRYRDSAVDSAVRFLHDHLQRDLTMTELAAHVGYSPKQLSRLFVRSLGSTPLQYWQRLRLHTAALLLAEQPGMTVRQAAAHIGMEPVYFTRLFRRTYGVVPSAYKARDREGSPY</sequence>
<protein>
    <submittedName>
        <fullName evidence="5">AraC family transcriptional regulator</fullName>
    </submittedName>
</protein>
<accession>A0A2V5KM46</accession>
<dbReference type="InterPro" id="IPR003313">
    <property type="entry name" value="AraC-bd"/>
</dbReference>
<dbReference type="SMART" id="SM00342">
    <property type="entry name" value="HTH_ARAC"/>
    <property type="match status" value="1"/>
</dbReference>
<evidence type="ECO:0000256" key="1">
    <source>
        <dbReference type="ARBA" id="ARBA00023015"/>
    </source>
</evidence>
<comment type="caution">
    <text evidence="5">The sequence shown here is derived from an EMBL/GenBank/DDBJ whole genome shotgun (WGS) entry which is preliminary data.</text>
</comment>
<keyword evidence="6" id="KW-1185">Reference proteome</keyword>
<proteinExistence type="predicted"/>
<keyword evidence="3" id="KW-0804">Transcription</keyword>
<dbReference type="Gene3D" id="1.10.10.60">
    <property type="entry name" value="Homeodomain-like"/>
    <property type="match status" value="2"/>
</dbReference>
<dbReference type="GO" id="GO:0003700">
    <property type="term" value="F:DNA-binding transcription factor activity"/>
    <property type="evidence" value="ECO:0007669"/>
    <property type="project" value="InterPro"/>
</dbReference>
<dbReference type="SUPFAM" id="SSF46689">
    <property type="entry name" value="Homeodomain-like"/>
    <property type="match status" value="2"/>
</dbReference>
<evidence type="ECO:0000259" key="4">
    <source>
        <dbReference type="PROSITE" id="PS01124"/>
    </source>
</evidence>
<dbReference type="PANTHER" id="PTHR43280">
    <property type="entry name" value="ARAC-FAMILY TRANSCRIPTIONAL REGULATOR"/>
    <property type="match status" value="1"/>
</dbReference>
<dbReference type="PROSITE" id="PS01124">
    <property type="entry name" value="HTH_ARAC_FAMILY_2"/>
    <property type="match status" value="1"/>
</dbReference>
<dbReference type="AlphaFoldDB" id="A0A2V5KM46"/>
<dbReference type="Pfam" id="PF02311">
    <property type="entry name" value="AraC_binding"/>
    <property type="match status" value="1"/>
</dbReference>
<dbReference type="SUPFAM" id="SSF51215">
    <property type="entry name" value="Regulatory protein AraC"/>
    <property type="match status" value="1"/>
</dbReference>
<dbReference type="PANTHER" id="PTHR43280:SF2">
    <property type="entry name" value="HTH-TYPE TRANSCRIPTIONAL REGULATOR EXSA"/>
    <property type="match status" value="1"/>
</dbReference>
<dbReference type="GO" id="GO:0043565">
    <property type="term" value="F:sequence-specific DNA binding"/>
    <property type="evidence" value="ECO:0007669"/>
    <property type="project" value="InterPro"/>
</dbReference>
<name>A0A2V5KM46_9BACL</name>
<evidence type="ECO:0000256" key="2">
    <source>
        <dbReference type="ARBA" id="ARBA00023125"/>
    </source>
</evidence>
<gene>
    <name evidence="5" type="ORF">DLM86_23745</name>
</gene>
<feature type="domain" description="HTH araC/xylS-type" evidence="4">
    <location>
        <begin position="186"/>
        <end position="284"/>
    </location>
</feature>
<dbReference type="OrthoDB" id="2573719at2"/>
<evidence type="ECO:0000256" key="3">
    <source>
        <dbReference type="ARBA" id="ARBA00023163"/>
    </source>
</evidence>
<keyword evidence="2" id="KW-0238">DNA-binding</keyword>
<dbReference type="Pfam" id="PF12833">
    <property type="entry name" value="HTH_18"/>
    <property type="match status" value="1"/>
</dbReference>